<sequence length="598" mass="69225">MKTGEKLSLCLLLLIVFAGSVAAQELITNVYGRNIHSLNGKWNAIIDLYDQGQRMKIYENRQPEGNIDFYEYAFEGGLRLNVPGDWNSQSPELKYYEGTVWYARHFDAKRLADKRQFLYFGAVSYRCKVYLNGKEIAEHEGGFTPFQVEVTDLLKDGDNFLAVEVNNRRTKDAIPAMAFDWWNYGGITRDVLLVKTPRTFIEDYFIQLDKNAPDRIIARVRLSDEKAGEKVTVAIPELKINAELTTDAEGKAETVLNAKKLQRWSPEEPKLYGVTVSSSADRVEEQIGFRNITVKGTDIYLNGKPTFMCCISFHEEIPQRMGRAFSEADAAMLLNEAKALGVNMIRLAHYPQNGYTVRLAEKMGFLLWQEIPIWQGIDFTDDDTRKKAQRMLSEMIKRDQNRCAVGYWGVANETQPSKERNEFLTSLLETGKQLDTTRLYVAAFDLVHFNSEKQRFVMEDSFTSRLDVVAINKYMGWYHPWPVEPKDAIWEVVTDKPLIISEFGGEALYGQSGDENVVSSWSEEYQARLYRDNIRMFDNIPNLRGVSPWILFDFRSPFRFHPTNQDGWNRKGLISDQGMRKKAWYLMRDYYMKKRNNR</sequence>
<keyword evidence="5" id="KW-0326">Glycosidase</keyword>
<dbReference type="InterPro" id="IPR017853">
    <property type="entry name" value="GH"/>
</dbReference>
<dbReference type="Gene3D" id="3.20.20.80">
    <property type="entry name" value="Glycosidases"/>
    <property type="match status" value="1"/>
</dbReference>
<dbReference type="InterPro" id="IPR006104">
    <property type="entry name" value="Glyco_hydro_2_N"/>
</dbReference>
<dbReference type="PANTHER" id="PTHR10066">
    <property type="entry name" value="BETA-GLUCURONIDASE"/>
    <property type="match status" value="1"/>
</dbReference>
<dbReference type="Pfam" id="PF02836">
    <property type="entry name" value="Glyco_hydro_2_C"/>
    <property type="match status" value="1"/>
</dbReference>
<dbReference type="GO" id="GO:0030246">
    <property type="term" value="F:carbohydrate binding"/>
    <property type="evidence" value="ECO:0007669"/>
    <property type="project" value="TreeGrafter"/>
</dbReference>
<evidence type="ECO:0000259" key="8">
    <source>
        <dbReference type="Pfam" id="PF02836"/>
    </source>
</evidence>
<evidence type="ECO:0000256" key="4">
    <source>
        <dbReference type="ARBA" id="ARBA00022801"/>
    </source>
</evidence>
<evidence type="ECO:0000259" key="7">
    <source>
        <dbReference type="Pfam" id="PF00703"/>
    </source>
</evidence>
<accession>A0A1H3XHY9</accession>
<dbReference type="PANTHER" id="PTHR10066:SF67">
    <property type="entry name" value="BETA-GLUCURONIDASE"/>
    <property type="match status" value="1"/>
</dbReference>
<proteinExistence type="inferred from homology"/>
<name>A0A1H3XHY9_9BACE</name>
<dbReference type="AlphaFoldDB" id="A0A1H3XHY9"/>
<dbReference type="SUPFAM" id="SSF49785">
    <property type="entry name" value="Galactose-binding domain-like"/>
    <property type="match status" value="1"/>
</dbReference>
<evidence type="ECO:0000256" key="6">
    <source>
        <dbReference type="SAM" id="SignalP"/>
    </source>
</evidence>
<gene>
    <name evidence="10" type="ORF">SAMN04487924_101256</name>
</gene>
<evidence type="ECO:0000313" key="11">
    <source>
        <dbReference type="Proteomes" id="UP000183040"/>
    </source>
</evidence>
<dbReference type="Pfam" id="PF00703">
    <property type="entry name" value="Glyco_hydro_2"/>
    <property type="match status" value="1"/>
</dbReference>
<protein>
    <recommendedName>
        <fullName evidence="3">Beta-glucuronidase</fullName>
        <ecNumber evidence="2">3.2.1.31</ecNumber>
    </recommendedName>
</protein>
<dbReference type="PRINTS" id="PR00132">
    <property type="entry name" value="GLHYDRLASE2"/>
</dbReference>
<dbReference type="InterPro" id="IPR013783">
    <property type="entry name" value="Ig-like_fold"/>
</dbReference>
<feature type="domain" description="Glycoside hydrolase family 2 catalytic" evidence="8">
    <location>
        <begin position="292"/>
        <end position="550"/>
    </location>
</feature>
<dbReference type="GO" id="GO:0004566">
    <property type="term" value="F:beta-glucuronidase activity"/>
    <property type="evidence" value="ECO:0007669"/>
    <property type="project" value="UniProtKB-EC"/>
</dbReference>
<dbReference type="InterPro" id="IPR006102">
    <property type="entry name" value="Ig-like_GH2"/>
</dbReference>
<dbReference type="GO" id="GO:0005975">
    <property type="term" value="P:carbohydrate metabolic process"/>
    <property type="evidence" value="ECO:0007669"/>
    <property type="project" value="InterPro"/>
</dbReference>
<feature type="domain" description="Glycosyl hydrolases family 2 sugar binding" evidence="9">
    <location>
        <begin position="74"/>
        <end position="197"/>
    </location>
</feature>
<dbReference type="Proteomes" id="UP000183040">
    <property type="component" value="Unassembled WGS sequence"/>
</dbReference>
<dbReference type="EMBL" id="FNRP01000001">
    <property type="protein sequence ID" value="SDZ98571.1"/>
    <property type="molecule type" value="Genomic_DNA"/>
</dbReference>
<feature type="chain" id="PRO_5010267325" description="Beta-glucuronidase" evidence="6">
    <location>
        <begin position="24"/>
        <end position="598"/>
    </location>
</feature>
<dbReference type="InterPro" id="IPR008979">
    <property type="entry name" value="Galactose-bd-like_sf"/>
</dbReference>
<dbReference type="RefSeq" id="WP_074704479.1">
    <property type="nucleotide sequence ID" value="NZ_FNRP01000001.1"/>
</dbReference>
<dbReference type="InterPro" id="IPR006101">
    <property type="entry name" value="Glyco_hydro_2"/>
</dbReference>
<evidence type="ECO:0000256" key="1">
    <source>
        <dbReference type="ARBA" id="ARBA00007401"/>
    </source>
</evidence>
<evidence type="ECO:0000256" key="3">
    <source>
        <dbReference type="ARBA" id="ARBA00016205"/>
    </source>
</evidence>
<feature type="domain" description="Glycoside hydrolase family 2 immunoglobulin-like beta-sandwich" evidence="7">
    <location>
        <begin position="199"/>
        <end position="290"/>
    </location>
</feature>
<dbReference type="Gene3D" id="2.60.120.260">
    <property type="entry name" value="Galactose-binding domain-like"/>
    <property type="match status" value="1"/>
</dbReference>
<dbReference type="Pfam" id="PF02837">
    <property type="entry name" value="Glyco_hydro_2_N"/>
    <property type="match status" value="1"/>
</dbReference>
<dbReference type="Gene3D" id="2.60.40.10">
    <property type="entry name" value="Immunoglobulins"/>
    <property type="match status" value="1"/>
</dbReference>
<evidence type="ECO:0000256" key="5">
    <source>
        <dbReference type="ARBA" id="ARBA00023295"/>
    </source>
</evidence>
<organism evidence="10 11">
    <name type="scientific">Bacteroides xylanisolvens</name>
    <dbReference type="NCBI Taxonomy" id="371601"/>
    <lineage>
        <taxon>Bacteria</taxon>
        <taxon>Pseudomonadati</taxon>
        <taxon>Bacteroidota</taxon>
        <taxon>Bacteroidia</taxon>
        <taxon>Bacteroidales</taxon>
        <taxon>Bacteroidaceae</taxon>
        <taxon>Bacteroides</taxon>
    </lineage>
</organism>
<keyword evidence="6" id="KW-0732">Signal</keyword>
<dbReference type="SUPFAM" id="SSF49303">
    <property type="entry name" value="beta-Galactosidase/glucuronidase domain"/>
    <property type="match status" value="1"/>
</dbReference>
<dbReference type="SUPFAM" id="SSF51445">
    <property type="entry name" value="(Trans)glycosidases"/>
    <property type="match status" value="1"/>
</dbReference>
<reference evidence="10 11" key="1">
    <citation type="submission" date="2016-10" db="EMBL/GenBank/DDBJ databases">
        <authorList>
            <person name="de Groot N.N."/>
        </authorList>
    </citation>
    <scope>NUCLEOTIDE SEQUENCE [LARGE SCALE GENOMIC DNA]</scope>
    <source>
        <strain evidence="10 11">NLAE-zl-G339</strain>
    </source>
</reference>
<dbReference type="GO" id="GO:0019391">
    <property type="term" value="P:glucuronoside catabolic process"/>
    <property type="evidence" value="ECO:0007669"/>
    <property type="project" value="TreeGrafter"/>
</dbReference>
<feature type="signal peptide" evidence="6">
    <location>
        <begin position="1"/>
        <end position="23"/>
    </location>
</feature>
<dbReference type="EC" id="3.2.1.31" evidence="2"/>
<comment type="similarity">
    <text evidence="1">Belongs to the glycosyl hydrolase 2 family.</text>
</comment>
<dbReference type="InterPro" id="IPR036156">
    <property type="entry name" value="Beta-gal/glucu_dom_sf"/>
</dbReference>
<dbReference type="InterPro" id="IPR006103">
    <property type="entry name" value="Glyco_hydro_2_cat"/>
</dbReference>
<evidence type="ECO:0000259" key="9">
    <source>
        <dbReference type="Pfam" id="PF02837"/>
    </source>
</evidence>
<keyword evidence="4" id="KW-0378">Hydrolase</keyword>
<evidence type="ECO:0000256" key="2">
    <source>
        <dbReference type="ARBA" id="ARBA00012761"/>
    </source>
</evidence>
<evidence type="ECO:0000313" key="10">
    <source>
        <dbReference type="EMBL" id="SDZ98571.1"/>
    </source>
</evidence>